<keyword evidence="2" id="KW-1185">Reference proteome</keyword>
<dbReference type="Proteomes" id="UP000199645">
    <property type="component" value="Unassembled WGS sequence"/>
</dbReference>
<gene>
    <name evidence="1" type="ORF">SAMN05421541_10891</name>
</gene>
<dbReference type="EMBL" id="FONV01000008">
    <property type="protein sequence ID" value="SFF27981.1"/>
    <property type="molecule type" value="Genomic_DNA"/>
</dbReference>
<name>A0A1I2HHN9_9ACTN</name>
<evidence type="ECO:0000313" key="2">
    <source>
        <dbReference type="Proteomes" id="UP000199645"/>
    </source>
</evidence>
<organism evidence="1 2">
    <name type="scientific">Actinoplanes philippinensis</name>
    <dbReference type="NCBI Taxonomy" id="35752"/>
    <lineage>
        <taxon>Bacteria</taxon>
        <taxon>Bacillati</taxon>
        <taxon>Actinomycetota</taxon>
        <taxon>Actinomycetes</taxon>
        <taxon>Micromonosporales</taxon>
        <taxon>Micromonosporaceae</taxon>
        <taxon>Actinoplanes</taxon>
    </lineage>
</organism>
<dbReference type="RefSeq" id="WP_093616865.1">
    <property type="nucleotide sequence ID" value="NZ_BOMT01000085.1"/>
</dbReference>
<dbReference type="OrthoDB" id="3356903at2"/>
<reference evidence="1 2" key="1">
    <citation type="submission" date="2016-10" db="EMBL/GenBank/DDBJ databases">
        <authorList>
            <person name="de Groot N.N."/>
        </authorList>
    </citation>
    <scope>NUCLEOTIDE SEQUENCE [LARGE SCALE GENOMIC DNA]</scope>
    <source>
        <strain evidence="1 2">DSM 43019</strain>
    </source>
</reference>
<sequence length="242" mass="26977">MSPLRDWFTPPPVPVALAQFEDRPVIDLASSIEGSYLRAACLIRWVGPYETEAADRLKLRDVVISHARQEAGRYSAAHLETATTAINASLSRVAWPRDTNARDVTAGLRLSADPAVRDAAAEWEKLQTRLRVERLQARLEIERLRHLRDDIFAKPEVARTYWLDKHPTGLEEVLDDRFDRIAEKLASGPGPSTLAVANVIREFLAGLGPEHKAVMMELLQKALADFGRADLAHRLPPDPDGP</sequence>
<protein>
    <submittedName>
        <fullName evidence="1">Uncharacterized protein</fullName>
    </submittedName>
</protein>
<dbReference type="AlphaFoldDB" id="A0A1I2HHN9"/>
<dbReference type="STRING" id="35752.SAMN05421541_10891"/>
<evidence type="ECO:0000313" key="1">
    <source>
        <dbReference type="EMBL" id="SFF27981.1"/>
    </source>
</evidence>
<accession>A0A1I2HHN9</accession>
<proteinExistence type="predicted"/>